<reference evidence="9 10" key="1">
    <citation type="submission" date="2019-09" db="EMBL/GenBank/DDBJ databases">
        <title>Non-baumannii Acinetobacter spp. carrying blaNDM-1 isolated in China.</title>
        <authorList>
            <person name="Cui C."/>
            <person name="Chen C."/>
            <person name="Sun J."/>
            <person name="Liu Y."/>
        </authorList>
    </citation>
    <scope>NUCLEOTIDE SEQUENCE [LARGE SCALE GENOMIC DNA]</scope>
    <source>
        <strain evidence="9 10">B18</strain>
    </source>
</reference>
<evidence type="ECO:0000256" key="4">
    <source>
        <dbReference type="ARBA" id="ARBA00022833"/>
    </source>
</evidence>
<gene>
    <name evidence="9" type="ORF">FSC09_02860</name>
</gene>
<proteinExistence type="inferred from homology"/>
<keyword evidence="3 6" id="KW-0378">Hydrolase</keyword>
<dbReference type="Pfam" id="PF01435">
    <property type="entry name" value="Peptidase_M48"/>
    <property type="match status" value="1"/>
</dbReference>
<evidence type="ECO:0000313" key="10">
    <source>
        <dbReference type="Proteomes" id="UP000503440"/>
    </source>
</evidence>
<dbReference type="Gene3D" id="3.30.2010.10">
    <property type="entry name" value="Metalloproteases ('zincins'), catalytic domain"/>
    <property type="match status" value="1"/>
</dbReference>
<keyword evidence="4 6" id="KW-0862">Zinc</keyword>
<protein>
    <submittedName>
        <fullName evidence="9">M48 family metallopeptidase</fullName>
    </submittedName>
</protein>
<dbReference type="PANTHER" id="PTHR22726">
    <property type="entry name" value="METALLOENDOPEPTIDASE OMA1"/>
    <property type="match status" value="1"/>
</dbReference>
<evidence type="ECO:0000259" key="8">
    <source>
        <dbReference type="Pfam" id="PF23368"/>
    </source>
</evidence>
<dbReference type="Proteomes" id="UP000503440">
    <property type="component" value="Chromosome"/>
</dbReference>
<evidence type="ECO:0000313" key="9">
    <source>
        <dbReference type="EMBL" id="QIC69423.1"/>
    </source>
</evidence>
<dbReference type="PANTHER" id="PTHR22726:SF1">
    <property type="entry name" value="METALLOENDOPEPTIDASE OMA1, MITOCHONDRIAL"/>
    <property type="match status" value="1"/>
</dbReference>
<dbReference type="EMBL" id="CP044455">
    <property type="protein sequence ID" value="QIC69423.1"/>
    <property type="molecule type" value="Genomic_DNA"/>
</dbReference>
<dbReference type="RefSeq" id="WP_104503993.1">
    <property type="nucleotide sequence ID" value="NZ_CP044018.1"/>
</dbReference>
<dbReference type="GO" id="GO:0016020">
    <property type="term" value="C:membrane"/>
    <property type="evidence" value="ECO:0007669"/>
    <property type="project" value="TreeGrafter"/>
</dbReference>
<dbReference type="InterPro" id="IPR001915">
    <property type="entry name" value="Peptidase_M48"/>
</dbReference>
<dbReference type="InterPro" id="IPR055518">
    <property type="entry name" value="DUF7092"/>
</dbReference>
<keyword evidence="2" id="KW-0479">Metal-binding</keyword>
<evidence type="ECO:0000256" key="6">
    <source>
        <dbReference type="RuleBase" id="RU003983"/>
    </source>
</evidence>
<organism evidence="9 10">
    <name type="scientific">Acinetobacter indicus</name>
    <dbReference type="NCBI Taxonomy" id="756892"/>
    <lineage>
        <taxon>Bacteria</taxon>
        <taxon>Pseudomonadati</taxon>
        <taxon>Pseudomonadota</taxon>
        <taxon>Gammaproteobacteria</taxon>
        <taxon>Moraxellales</taxon>
        <taxon>Moraxellaceae</taxon>
        <taxon>Acinetobacter</taxon>
    </lineage>
</organism>
<dbReference type="GO" id="GO:0046872">
    <property type="term" value="F:metal ion binding"/>
    <property type="evidence" value="ECO:0007669"/>
    <property type="project" value="UniProtKB-KW"/>
</dbReference>
<keyword evidence="5 6" id="KW-0482">Metalloprotease</keyword>
<dbReference type="AlphaFoldDB" id="A0A6C0XZQ9"/>
<evidence type="ECO:0000259" key="7">
    <source>
        <dbReference type="Pfam" id="PF01435"/>
    </source>
</evidence>
<dbReference type="GO" id="GO:0004222">
    <property type="term" value="F:metalloendopeptidase activity"/>
    <property type="evidence" value="ECO:0007669"/>
    <property type="project" value="InterPro"/>
</dbReference>
<dbReference type="GO" id="GO:0051603">
    <property type="term" value="P:proteolysis involved in protein catabolic process"/>
    <property type="evidence" value="ECO:0007669"/>
    <property type="project" value="TreeGrafter"/>
</dbReference>
<dbReference type="Pfam" id="PF23368">
    <property type="entry name" value="DUF7092"/>
    <property type="match status" value="1"/>
</dbReference>
<feature type="domain" description="DUF7092" evidence="8">
    <location>
        <begin position="6"/>
        <end position="82"/>
    </location>
</feature>
<comment type="cofactor">
    <cofactor evidence="6">
        <name>Zn(2+)</name>
        <dbReference type="ChEBI" id="CHEBI:29105"/>
    </cofactor>
    <text evidence="6">Binds 1 zinc ion per subunit.</text>
</comment>
<feature type="domain" description="Peptidase M48" evidence="7">
    <location>
        <begin position="183"/>
        <end position="335"/>
    </location>
</feature>
<keyword evidence="1 6" id="KW-0645">Protease</keyword>
<evidence type="ECO:0000256" key="5">
    <source>
        <dbReference type="ARBA" id="ARBA00023049"/>
    </source>
</evidence>
<comment type="similarity">
    <text evidence="6">Belongs to the peptidase M48 family.</text>
</comment>
<evidence type="ECO:0000256" key="3">
    <source>
        <dbReference type="ARBA" id="ARBA00022801"/>
    </source>
</evidence>
<accession>A0A6C0XZQ9</accession>
<dbReference type="CDD" id="cd07332">
    <property type="entry name" value="M48C_Oma1_like"/>
    <property type="match status" value="1"/>
</dbReference>
<sequence length="345" mass="38570">MQQMTVEAVFYDGQSAKPYTAQVLAADADSIWVQYGENFALQRRYRYQDMLLIGALGRIQPVIELQDDARLEFQQPLPDWFQLQQKNIYQSIWKLERTPSLILFSTIFIVALAFATVKWGIPWASHVVANQLPETTLNSVGNEAEHYVLEMTGPSRLSAARQQAILQQYQALVAEDRPAKLLFREGNRLGANAVAIPNNTIILTDELVELAQDDREILGVLAHEQGHLVERHSLQQALASLGFGVILIAITGDGSDLMTSLPLALVGASYSRNFEAEADHYALTTMQHKQVPTIHYANLLQRLADESGESEQGKSVWDFLQSHPATQERIEAVKAFEAKQSAEVK</sequence>
<name>A0A6C0XZQ9_9GAMM</name>
<evidence type="ECO:0000256" key="1">
    <source>
        <dbReference type="ARBA" id="ARBA00022670"/>
    </source>
</evidence>
<dbReference type="InterPro" id="IPR051156">
    <property type="entry name" value="Mito/Outer_Membr_Metalloprot"/>
</dbReference>
<evidence type="ECO:0000256" key="2">
    <source>
        <dbReference type="ARBA" id="ARBA00022723"/>
    </source>
</evidence>